<dbReference type="PROSITE" id="PS51374">
    <property type="entry name" value="NDPK_LIKE"/>
    <property type="match status" value="1"/>
</dbReference>
<dbReference type="Proteomes" id="UP000824890">
    <property type="component" value="Unassembled WGS sequence"/>
</dbReference>
<evidence type="ECO:0000256" key="6">
    <source>
        <dbReference type="RuleBase" id="RU004011"/>
    </source>
</evidence>
<feature type="compositionally biased region" description="Polar residues" evidence="7">
    <location>
        <begin position="175"/>
        <end position="184"/>
    </location>
</feature>
<feature type="binding site" evidence="5">
    <location>
        <position position="31"/>
    </location>
    <ligand>
        <name>ATP</name>
        <dbReference type="ChEBI" id="CHEBI:30616"/>
    </ligand>
</feature>
<keyword evidence="10" id="KW-1185">Reference proteome</keyword>
<feature type="binding site" evidence="5">
    <location>
        <position position="79"/>
    </location>
    <ligand>
        <name>ATP</name>
        <dbReference type="ChEBI" id="CHEBI:30616"/>
    </ligand>
</feature>
<dbReference type="PANTHER" id="PTHR34045">
    <property type="entry name" value="OS03G0406300 PROTEIN"/>
    <property type="match status" value="1"/>
</dbReference>
<feature type="active site" description="Pros-phosphohistidine intermediate" evidence="5">
    <location>
        <position position="140"/>
    </location>
</feature>
<evidence type="ECO:0000256" key="2">
    <source>
        <dbReference type="ARBA" id="ARBA00000937"/>
    </source>
</evidence>
<evidence type="ECO:0000256" key="1">
    <source>
        <dbReference type="ARBA" id="ARBA00000082"/>
    </source>
</evidence>
<sequence>MTIRSSPSVVTPGSCLCLLVAVGQRTLAMIKPDGVSGNYTEEIKRLIVEAGFNIVKERLTQLEKEAASAFYDEHSSRSFFPHLVSYMTSGPVVVMVLEKGDAVSDWRGLIGPTDSQKAKISHPHSIRALCGKDSQRNCVHGSDSTSSAEREINFFFKDFLGWMLNKQNAKHGDYNRTSTSSASSHHVKQESREEFSDWPHALLAIGTFGSTSTGVSQKESNNVHEEIEEEKKSISHSEQEEEPSSSDDIDDFTPEEAKKLQKELMKILSRTKKRKSDVNRELMKNLPLDRFLNCPSSLDVERRISNALCAVVDSSEESEDMERTINVILGRCKEISIESKKNKMKTEISKTSVSYLFKKIFVCADGFSTPPNPSLRDTLQESRMEKLLKMMLHKKINVQSSSKPATSTTQRCLQGKKQLSLKSEEKEETNERRSSSDGHKWVKTDSDYSNS</sequence>
<comment type="similarity">
    <text evidence="4">Belongs to the LAZY family.</text>
</comment>
<comment type="similarity">
    <text evidence="5 6">Belongs to the NDK family.</text>
</comment>
<accession>A0ABQ8CH20</accession>
<evidence type="ECO:0000313" key="10">
    <source>
        <dbReference type="Proteomes" id="UP000824890"/>
    </source>
</evidence>
<dbReference type="EMBL" id="JAGKQM010000008">
    <property type="protein sequence ID" value="KAH0916362.1"/>
    <property type="molecule type" value="Genomic_DNA"/>
</dbReference>
<feature type="compositionally biased region" description="Polar residues" evidence="7">
    <location>
        <begin position="397"/>
        <end position="412"/>
    </location>
</feature>
<protein>
    <recommendedName>
        <fullName evidence="8">Nucleoside diphosphate kinase-like domain-containing protein</fullName>
    </recommendedName>
</protein>
<evidence type="ECO:0000313" key="9">
    <source>
        <dbReference type="EMBL" id="KAH0916362.1"/>
    </source>
</evidence>
<dbReference type="SMART" id="SM00562">
    <property type="entry name" value="NDK"/>
    <property type="match status" value="1"/>
</dbReference>
<dbReference type="PRINTS" id="PR01243">
    <property type="entry name" value="NUCDPKINASE"/>
</dbReference>
<feature type="binding site" evidence="5">
    <location>
        <position position="113"/>
    </location>
    <ligand>
        <name>ATP</name>
        <dbReference type="ChEBI" id="CHEBI:30616"/>
    </ligand>
</feature>
<feature type="region of interest" description="Disordered" evidence="7">
    <location>
        <begin position="209"/>
        <end position="252"/>
    </location>
</feature>
<keyword evidence="3" id="KW-0341">Growth regulation</keyword>
<dbReference type="InterPro" id="IPR001564">
    <property type="entry name" value="Nucleoside_diP_kinase"/>
</dbReference>
<dbReference type="Pfam" id="PF00334">
    <property type="entry name" value="NDK"/>
    <property type="match status" value="1"/>
</dbReference>
<feature type="region of interest" description="Disordered" evidence="7">
    <location>
        <begin position="397"/>
        <end position="451"/>
    </location>
</feature>
<evidence type="ECO:0000256" key="5">
    <source>
        <dbReference type="PROSITE-ProRule" id="PRU00706"/>
    </source>
</evidence>
<dbReference type="InterPro" id="IPR036850">
    <property type="entry name" value="NDK-like_dom_sf"/>
</dbReference>
<comment type="catalytic activity">
    <reaction evidence="1">
        <text>a 2'-deoxyribonucleoside 5'-diphosphate + ATP = a 2'-deoxyribonucleoside 5'-triphosphate + ADP</text>
        <dbReference type="Rhea" id="RHEA:44640"/>
        <dbReference type="ChEBI" id="CHEBI:30616"/>
        <dbReference type="ChEBI" id="CHEBI:61560"/>
        <dbReference type="ChEBI" id="CHEBI:73316"/>
        <dbReference type="ChEBI" id="CHEBI:456216"/>
        <dbReference type="EC" id="2.7.4.6"/>
    </reaction>
</comment>
<feature type="binding site" evidence="5">
    <location>
        <position position="107"/>
    </location>
    <ligand>
        <name>ATP</name>
        <dbReference type="ChEBI" id="CHEBI:30616"/>
    </ligand>
</feature>
<comment type="caution">
    <text evidence="9">The sequence shown here is derived from an EMBL/GenBank/DDBJ whole genome shotgun (WGS) entry which is preliminary data.</text>
</comment>
<dbReference type="Gene3D" id="3.30.70.141">
    <property type="entry name" value="Nucleoside diphosphate kinase-like domain"/>
    <property type="match status" value="1"/>
</dbReference>
<feature type="region of interest" description="Disordered" evidence="7">
    <location>
        <begin position="171"/>
        <end position="193"/>
    </location>
</feature>
<evidence type="ECO:0000259" key="8">
    <source>
        <dbReference type="SMART" id="SM00562"/>
    </source>
</evidence>
<feature type="compositionally biased region" description="Basic and acidic residues" evidence="7">
    <location>
        <begin position="221"/>
        <end position="238"/>
    </location>
</feature>
<dbReference type="InterPro" id="IPR034907">
    <property type="entry name" value="NDK-like_dom"/>
</dbReference>
<feature type="domain" description="Nucleoside diphosphate kinase-like" evidence="8">
    <location>
        <begin position="23"/>
        <end position="161"/>
    </location>
</feature>
<evidence type="ECO:0000256" key="3">
    <source>
        <dbReference type="ARBA" id="ARBA00022604"/>
    </source>
</evidence>
<evidence type="ECO:0000256" key="4">
    <source>
        <dbReference type="ARBA" id="ARBA00024198"/>
    </source>
</evidence>
<feature type="compositionally biased region" description="Polar residues" evidence="7">
    <location>
        <begin position="209"/>
        <end position="218"/>
    </location>
</feature>
<dbReference type="PANTHER" id="PTHR34045:SF21">
    <property type="entry name" value="PROTEIN LAZY 2"/>
    <property type="match status" value="1"/>
</dbReference>
<name>A0ABQ8CH20_BRANA</name>
<evidence type="ECO:0000256" key="7">
    <source>
        <dbReference type="SAM" id="MobiDB-lite"/>
    </source>
</evidence>
<organism evidence="9 10">
    <name type="scientific">Brassica napus</name>
    <name type="common">Rape</name>
    <dbReference type="NCBI Taxonomy" id="3708"/>
    <lineage>
        <taxon>Eukaryota</taxon>
        <taxon>Viridiplantae</taxon>
        <taxon>Streptophyta</taxon>
        <taxon>Embryophyta</taxon>
        <taxon>Tracheophyta</taxon>
        <taxon>Spermatophyta</taxon>
        <taxon>Magnoliopsida</taxon>
        <taxon>eudicotyledons</taxon>
        <taxon>Gunneridae</taxon>
        <taxon>Pentapetalae</taxon>
        <taxon>rosids</taxon>
        <taxon>malvids</taxon>
        <taxon>Brassicales</taxon>
        <taxon>Brassicaceae</taxon>
        <taxon>Brassiceae</taxon>
        <taxon>Brassica</taxon>
    </lineage>
</organism>
<comment type="catalytic activity">
    <reaction evidence="2">
        <text>a ribonucleoside 5'-diphosphate + ATP = a ribonucleoside 5'-triphosphate + ADP</text>
        <dbReference type="Rhea" id="RHEA:18113"/>
        <dbReference type="ChEBI" id="CHEBI:30616"/>
        <dbReference type="ChEBI" id="CHEBI:57930"/>
        <dbReference type="ChEBI" id="CHEBI:61557"/>
        <dbReference type="ChEBI" id="CHEBI:456216"/>
        <dbReference type="EC" id="2.7.4.6"/>
    </reaction>
</comment>
<feature type="compositionally biased region" description="Basic and acidic residues" evidence="7">
    <location>
        <begin position="422"/>
        <end position="451"/>
    </location>
</feature>
<feature type="compositionally biased region" description="Acidic residues" evidence="7">
    <location>
        <begin position="239"/>
        <end position="252"/>
    </location>
</feature>
<dbReference type="InterPro" id="IPR044683">
    <property type="entry name" value="LAZY"/>
</dbReference>
<feature type="binding site" evidence="5">
    <location>
        <position position="137"/>
    </location>
    <ligand>
        <name>ATP</name>
        <dbReference type="ChEBI" id="CHEBI:30616"/>
    </ligand>
</feature>
<reference evidence="9 10" key="1">
    <citation type="submission" date="2021-05" db="EMBL/GenBank/DDBJ databases">
        <title>Genome Assembly of Synthetic Allotetraploid Brassica napus Reveals Homoeologous Exchanges between Subgenomes.</title>
        <authorList>
            <person name="Davis J.T."/>
        </authorList>
    </citation>
    <scope>NUCLEOTIDE SEQUENCE [LARGE SCALE GENOMIC DNA]</scope>
    <source>
        <strain evidence="10">cv. Da-Ae</strain>
        <tissue evidence="9">Seedling</tissue>
    </source>
</reference>
<proteinExistence type="inferred from homology"/>
<dbReference type="SUPFAM" id="SSF54919">
    <property type="entry name" value="Nucleoside diphosphate kinase, NDK"/>
    <property type="match status" value="1"/>
</dbReference>
<feature type="binding site" evidence="5">
    <location>
        <position position="127"/>
    </location>
    <ligand>
        <name>ATP</name>
        <dbReference type="ChEBI" id="CHEBI:30616"/>
    </ligand>
</feature>
<gene>
    <name evidence="9" type="ORF">HID58_030808</name>
</gene>